<keyword evidence="7 15" id="KW-0067">ATP-binding</keyword>
<dbReference type="InterPro" id="IPR012340">
    <property type="entry name" value="NA-bd_OB-fold"/>
</dbReference>
<keyword evidence="11" id="KW-0413">Isomerase</keyword>
<evidence type="ECO:0000259" key="17">
    <source>
        <dbReference type="PROSITE" id="PS51194"/>
    </source>
</evidence>
<sequence>MLNTSIEYLKGVGSAKAEVLKKELGVFSCIQLLQHYPFRYVDKTKFHKIKDVKDENDYVQIKGILRRVDSIGEGRKRRMKGVFRDETGMLELTWFKGLSWVQNLQVGMEYIVYGKPTLFKGKVSLVHPDMVLFTEVKKANASTLEPVYPTTDKLRNKRLDSKGMLVIMKNVFIKLHPQRHLVPESLPDYLLEKLRLPGRYAAWMGIHFPRDKQQRDLAQKRIKFEEFFFLQLRMLQTKHQKKIGIRGFIFNKIGHYFNTFYQNNLQFELTNAQKRVIKEIRADIATGHQMNRLLQGDVGSGKTIVGFMCLLIAIDNGFQTALMAPTEILAQQHYVSIQEMAEGLGLNIGLLTGTVKGKRRKVLLEKLEAGEIDLLIGTHALIEAPVVFKNLGFVIVDEQHRFGVVQRAKMWRKNPTNPPHILVMTATPIPRTLAMTAYGDLDVSVIDEMPPGRKPINTYHKFESQRLWTFGQMKREIAKGHQVYIVYPLIEESEYEGLSEVKDLMEGYATIEREFPKPQYQVSIVHGRQKPAAKKAEMDRFARGETQILMATTVIEVGVNVPNASIMIIENAERFGLAQLHQLRGRVGRGGGDAYCILMTGFKLSSDGRIRMQTMVETTDGFKISEADLKLRGPGNIEGTQQSGVLNLKLANIIQDAAILRAARGIAQEILAEDPLLKAPKNAPLLRQVQLSQKKHGFGQIS</sequence>
<dbReference type="SUPFAM" id="SSF50249">
    <property type="entry name" value="Nucleic acid-binding proteins"/>
    <property type="match status" value="1"/>
</dbReference>
<keyword evidence="8" id="KW-0238">DNA-binding</keyword>
<dbReference type="AlphaFoldDB" id="A0A6S6UM59"/>
<dbReference type="NCBIfam" id="NF008168">
    <property type="entry name" value="PRK10917.2-2"/>
    <property type="match status" value="1"/>
</dbReference>
<dbReference type="EMBL" id="CACVAQ010000462">
    <property type="protein sequence ID" value="CAA6829093.1"/>
    <property type="molecule type" value="Genomic_DNA"/>
</dbReference>
<evidence type="ECO:0000256" key="5">
    <source>
        <dbReference type="ARBA" id="ARBA00022801"/>
    </source>
</evidence>
<keyword evidence="5 15" id="KW-0378">Hydrolase</keyword>
<dbReference type="SMART" id="SM00490">
    <property type="entry name" value="HELICc"/>
    <property type="match status" value="1"/>
</dbReference>
<evidence type="ECO:0000256" key="1">
    <source>
        <dbReference type="ARBA" id="ARBA00007504"/>
    </source>
</evidence>
<dbReference type="GO" id="GO:0003677">
    <property type="term" value="F:DNA binding"/>
    <property type="evidence" value="ECO:0007669"/>
    <property type="project" value="UniProtKB-KW"/>
</dbReference>
<dbReference type="InterPro" id="IPR001650">
    <property type="entry name" value="Helicase_C-like"/>
</dbReference>
<dbReference type="InterPro" id="IPR014001">
    <property type="entry name" value="Helicase_ATP-bd"/>
</dbReference>
<dbReference type="NCBIfam" id="NF008165">
    <property type="entry name" value="PRK10917.1-3"/>
    <property type="match status" value="1"/>
</dbReference>
<organism evidence="18">
    <name type="scientific">uncultured Aureispira sp</name>
    <dbReference type="NCBI Taxonomy" id="1331704"/>
    <lineage>
        <taxon>Bacteria</taxon>
        <taxon>Pseudomonadati</taxon>
        <taxon>Bacteroidota</taxon>
        <taxon>Saprospiria</taxon>
        <taxon>Saprospirales</taxon>
        <taxon>Saprospiraceae</taxon>
        <taxon>Aureispira</taxon>
        <taxon>environmental samples</taxon>
    </lineage>
</organism>
<keyword evidence="4 15" id="KW-0227">DNA damage</keyword>
<comment type="catalytic activity">
    <reaction evidence="12 15">
        <text>Couples ATP hydrolysis with the unwinding of duplex DNA by translocating in the 3'-5' direction.</text>
        <dbReference type="EC" id="5.6.2.4"/>
    </reaction>
</comment>
<dbReference type="GO" id="GO:0016787">
    <property type="term" value="F:hydrolase activity"/>
    <property type="evidence" value="ECO:0007669"/>
    <property type="project" value="UniProtKB-KW"/>
</dbReference>
<dbReference type="Pfam" id="PF19833">
    <property type="entry name" value="RecG_dom3_C"/>
    <property type="match status" value="1"/>
</dbReference>
<keyword evidence="9 15" id="KW-0233">DNA recombination</keyword>
<evidence type="ECO:0000256" key="10">
    <source>
        <dbReference type="ARBA" id="ARBA00023204"/>
    </source>
</evidence>
<evidence type="ECO:0000256" key="4">
    <source>
        <dbReference type="ARBA" id="ARBA00022763"/>
    </source>
</evidence>
<dbReference type="CDD" id="cd04488">
    <property type="entry name" value="RecG_wedge_OBF"/>
    <property type="match status" value="1"/>
</dbReference>
<protein>
    <recommendedName>
        <fullName evidence="2 15">ATP-dependent DNA helicase RecG</fullName>
        <ecNumber evidence="13 15">5.6.2.4</ecNumber>
    </recommendedName>
</protein>
<evidence type="ECO:0000256" key="12">
    <source>
        <dbReference type="ARBA" id="ARBA00034617"/>
    </source>
</evidence>
<feature type="domain" description="Helicase C-terminal" evidence="17">
    <location>
        <begin position="469"/>
        <end position="635"/>
    </location>
</feature>
<comment type="function">
    <text evidence="15">Plays a critical role in recombination and DNA repair. Helps process Holliday junction intermediates to mature products by catalyzing branch migration. Has replication fork regression activity, unwinds stalled or blocked replication forks to make a HJ that can be resolved. Has a DNA unwinding activity characteristic of a DNA helicase with 3'-5' polarity.</text>
</comment>
<keyword evidence="3 15" id="KW-0547">Nucleotide-binding</keyword>
<dbReference type="Pfam" id="PF17191">
    <property type="entry name" value="RecG_wedge"/>
    <property type="match status" value="1"/>
</dbReference>
<feature type="domain" description="Helicase ATP-binding" evidence="16">
    <location>
        <begin position="283"/>
        <end position="446"/>
    </location>
</feature>
<dbReference type="GO" id="GO:0006281">
    <property type="term" value="P:DNA repair"/>
    <property type="evidence" value="ECO:0007669"/>
    <property type="project" value="UniProtKB-UniRule"/>
</dbReference>
<dbReference type="PANTHER" id="PTHR47964:SF1">
    <property type="entry name" value="ATP-DEPENDENT DNA HELICASE HOMOLOG RECG, CHLOROPLASTIC"/>
    <property type="match status" value="1"/>
</dbReference>
<evidence type="ECO:0000256" key="9">
    <source>
        <dbReference type="ARBA" id="ARBA00023172"/>
    </source>
</evidence>
<keyword evidence="6 15" id="KW-0347">Helicase</keyword>
<reference evidence="18" key="1">
    <citation type="submission" date="2020-01" db="EMBL/GenBank/DDBJ databases">
        <authorList>
            <person name="Meier V. D."/>
            <person name="Meier V D."/>
        </authorList>
    </citation>
    <scope>NUCLEOTIDE SEQUENCE</scope>
    <source>
        <strain evidence="18">HLG_WM_MAG_10</strain>
    </source>
</reference>
<evidence type="ECO:0000256" key="13">
    <source>
        <dbReference type="ARBA" id="ARBA00034808"/>
    </source>
</evidence>
<dbReference type="InterPro" id="IPR047112">
    <property type="entry name" value="RecG/Mfd"/>
</dbReference>
<evidence type="ECO:0000256" key="6">
    <source>
        <dbReference type="ARBA" id="ARBA00022806"/>
    </source>
</evidence>
<dbReference type="PROSITE" id="PS51192">
    <property type="entry name" value="HELICASE_ATP_BIND_1"/>
    <property type="match status" value="1"/>
</dbReference>
<dbReference type="SUPFAM" id="SSF52540">
    <property type="entry name" value="P-loop containing nucleoside triphosphate hydrolases"/>
    <property type="match status" value="2"/>
</dbReference>
<name>A0A6S6UM59_9BACT</name>
<dbReference type="InterPro" id="IPR004609">
    <property type="entry name" value="ATP-dep_DNA_helicase_RecG"/>
</dbReference>
<evidence type="ECO:0000256" key="7">
    <source>
        <dbReference type="ARBA" id="ARBA00022840"/>
    </source>
</evidence>
<dbReference type="PROSITE" id="PS51194">
    <property type="entry name" value="HELICASE_CTER"/>
    <property type="match status" value="1"/>
</dbReference>
<dbReference type="CDD" id="cd17992">
    <property type="entry name" value="DEXHc_RecG"/>
    <property type="match status" value="1"/>
</dbReference>
<dbReference type="EC" id="5.6.2.4" evidence="13 15"/>
<dbReference type="InterPro" id="IPR033454">
    <property type="entry name" value="RecG_wedge"/>
</dbReference>
<comment type="similarity">
    <text evidence="1 15">Belongs to the helicase family. RecG subfamily.</text>
</comment>
<dbReference type="GO" id="GO:0006310">
    <property type="term" value="P:DNA recombination"/>
    <property type="evidence" value="ECO:0007669"/>
    <property type="project" value="UniProtKB-UniRule"/>
</dbReference>
<dbReference type="GO" id="GO:0043138">
    <property type="term" value="F:3'-5' DNA helicase activity"/>
    <property type="evidence" value="ECO:0007669"/>
    <property type="project" value="UniProtKB-EC"/>
</dbReference>
<dbReference type="InterPro" id="IPR027417">
    <property type="entry name" value="P-loop_NTPase"/>
</dbReference>
<proteinExistence type="inferred from homology"/>
<dbReference type="Pfam" id="PF00270">
    <property type="entry name" value="DEAD"/>
    <property type="match status" value="1"/>
</dbReference>
<evidence type="ECO:0000259" key="16">
    <source>
        <dbReference type="PROSITE" id="PS51192"/>
    </source>
</evidence>
<dbReference type="GO" id="GO:0005524">
    <property type="term" value="F:ATP binding"/>
    <property type="evidence" value="ECO:0007669"/>
    <property type="project" value="UniProtKB-KW"/>
</dbReference>
<evidence type="ECO:0000256" key="8">
    <source>
        <dbReference type="ARBA" id="ARBA00023125"/>
    </source>
</evidence>
<evidence type="ECO:0000256" key="2">
    <source>
        <dbReference type="ARBA" id="ARBA00017846"/>
    </source>
</evidence>
<evidence type="ECO:0000256" key="3">
    <source>
        <dbReference type="ARBA" id="ARBA00022741"/>
    </source>
</evidence>
<dbReference type="Gene3D" id="2.40.50.140">
    <property type="entry name" value="Nucleic acid-binding proteins"/>
    <property type="match status" value="1"/>
</dbReference>
<evidence type="ECO:0000256" key="15">
    <source>
        <dbReference type="RuleBase" id="RU363016"/>
    </source>
</evidence>
<gene>
    <name evidence="18" type="ORF">HELGO_WM23649</name>
</gene>
<dbReference type="InterPro" id="IPR011545">
    <property type="entry name" value="DEAD/DEAH_box_helicase_dom"/>
</dbReference>
<dbReference type="SMART" id="SM00487">
    <property type="entry name" value="DEXDc"/>
    <property type="match status" value="1"/>
</dbReference>
<evidence type="ECO:0000256" key="11">
    <source>
        <dbReference type="ARBA" id="ARBA00023235"/>
    </source>
</evidence>
<evidence type="ECO:0000256" key="14">
    <source>
        <dbReference type="ARBA" id="ARBA00048988"/>
    </source>
</evidence>
<dbReference type="NCBIfam" id="TIGR00643">
    <property type="entry name" value="recG"/>
    <property type="match status" value="1"/>
</dbReference>
<keyword evidence="10 15" id="KW-0234">DNA repair</keyword>
<dbReference type="Pfam" id="PF00271">
    <property type="entry name" value="Helicase_C"/>
    <property type="match status" value="1"/>
</dbReference>
<accession>A0A6S6UM59</accession>
<dbReference type="PANTHER" id="PTHR47964">
    <property type="entry name" value="ATP-DEPENDENT DNA HELICASE HOMOLOG RECG, CHLOROPLASTIC"/>
    <property type="match status" value="1"/>
</dbReference>
<evidence type="ECO:0000313" key="18">
    <source>
        <dbReference type="EMBL" id="CAA6829093.1"/>
    </source>
</evidence>
<dbReference type="InterPro" id="IPR045562">
    <property type="entry name" value="RecG_dom3_C"/>
</dbReference>
<dbReference type="Gene3D" id="3.40.50.300">
    <property type="entry name" value="P-loop containing nucleotide triphosphate hydrolases"/>
    <property type="match status" value="2"/>
</dbReference>
<comment type="catalytic activity">
    <reaction evidence="14 15">
        <text>ATP + H2O = ADP + phosphate + H(+)</text>
        <dbReference type="Rhea" id="RHEA:13065"/>
        <dbReference type="ChEBI" id="CHEBI:15377"/>
        <dbReference type="ChEBI" id="CHEBI:15378"/>
        <dbReference type="ChEBI" id="CHEBI:30616"/>
        <dbReference type="ChEBI" id="CHEBI:43474"/>
        <dbReference type="ChEBI" id="CHEBI:456216"/>
        <dbReference type="EC" id="5.6.2.4"/>
    </reaction>
</comment>